<evidence type="ECO:0000256" key="1">
    <source>
        <dbReference type="SAM" id="MobiDB-lite"/>
    </source>
</evidence>
<feature type="region of interest" description="Disordered" evidence="1">
    <location>
        <begin position="1"/>
        <end position="38"/>
    </location>
</feature>
<dbReference type="OMA" id="TDTMSYP"/>
<reference evidence="2 3" key="1">
    <citation type="journal article" date="2016" name="Genome Biol. Evol.">
        <title>Divergent and convergent evolution of fungal pathogenicity.</title>
        <authorList>
            <person name="Shang Y."/>
            <person name="Xiao G."/>
            <person name="Zheng P."/>
            <person name="Cen K."/>
            <person name="Zhan S."/>
            <person name="Wang C."/>
        </authorList>
    </citation>
    <scope>NUCLEOTIDE SEQUENCE [LARGE SCALE GENOMIC DNA]</scope>
    <source>
        <strain evidence="2 3">RCEF 4871</strain>
    </source>
</reference>
<evidence type="ECO:0000313" key="3">
    <source>
        <dbReference type="Proteomes" id="UP000243498"/>
    </source>
</evidence>
<gene>
    <name evidence="2" type="ORF">NOR_07258</name>
</gene>
<protein>
    <submittedName>
        <fullName evidence="2">Uncharacterized protein</fullName>
    </submittedName>
</protein>
<comment type="caution">
    <text evidence="2">The sequence shown here is derived from an EMBL/GenBank/DDBJ whole genome shotgun (WGS) entry which is preliminary data.</text>
</comment>
<feature type="compositionally biased region" description="Polar residues" evidence="1">
    <location>
        <begin position="67"/>
        <end position="104"/>
    </location>
</feature>
<dbReference type="OrthoDB" id="4939977at2759"/>
<name>A0A166YTK3_METRR</name>
<keyword evidence="3" id="KW-1185">Reference proteome</keyword>
<dbReference type="EMBL" id="AZHC01000031">
    <property type="protein sequence ID" value="OAA37242.1"/>
    <property type="molecule type" value="Genomic_DNA"/>
</dbReference>
<organism evidence="2 3">
    <name type="scientific">Metarhizium rileyi (strain RCEF 4871)</name>
    <name type="common">Nomuraea rileyi</name>
    <dbReference type="NCBI Taxonomy" id="1649241"/>
    <lineage>
        <taxon>Eukaryota</taxon>
        <taxon>Fungi</taxon>
        <taxon>Dikarya</taxon>
        <taxon>Ascomycota</taxon>
        <taxon>Pezizomycotina</taxon>
        <taxon>Sordariomycetes</taxon>
        <taxon>Hypocreomycetidae</taxon>
        <taxon>Hypocreales</taxon>
        <taxon>Clavicipitaceae</taxon>
        <taxon>Metarhizium</taxon>
    </lineage>
</organism>
<feature type="region of interest" description="Disordered" evidence="1">
    <location>
        <begin position="56"/>
        <end position="110"/>
    </location>
</feature>
<dbReference type="AlphaFoldDB" id="A0A166YTK3"/>
<dbReference type="Proteomes" id="UP000243498">
    <property type="component" value="Unassembled WGS sequence"/>
</dbReference>
<proteinExistence type="predicted"/>
<sequence length="133" mass="14318">MTIKPDLRLATTMPPANPDPDAKQPRSATLRSPRFHEDFNAPFSEALLNASTVTLATESDKSPLSKPPSNMSVTKQAPSSRPVQSRGDSWSSLNSTPGTGTSAPGVNDRIKEWARKSFLALRRSDDGPSSRPS</sequence>
<evidence type="ECO:0000313" key="2">
    <source>
        <dbReference type="EMBL" id="OAA37242.1"/>
    </source>
</evidence>
<accession>A0A166YTK3</accession>